<comment type="caution">
    <text evidence="1">The sequence shown here is derived from an EMBL/GenBank/DDBJ whole genome shotgun (WGS) entry which is preliminary data.</text>
</comment>
<accession>A0A101EPM2</accession>
<feature type="non-terminal residue" evidence="1">
    <location>
        <position position="59"/>
    </location>
</feature>
<dbReference type="InterPro" id="IPR008979">
    <property type="entry name" value="Galactose-bd-like_sf"/>
</dbReference>
<evidence type="ECO:0000313" key="2">
    <source>
        <dbReference type="Proteomes" id="UP000058636"/>
    </source>
</evidence>
<dbReference type="Proteomes" id="UP000058636">
    <property type="component" value="Unassembled WGS sequence"/>
</dbReference>
<sequence length="59" mass="7045">MLKPKNTLKRIVQNLDGFWDCEIKEENRPIAVPGSWNEQYQDLCYEEGPFTYKTTFYVP</sequence>
<evidence type="ECO:0000313" key="1">
    <source>
        <dbReference type="EMBL" id="KUK22574.1"/>
    </source>
</evidence>
<proteinExistence type="predicted"/>
<dbReference type="Gene3D" id="2.60.120.260">
    <property type="entry name" value="Galactose-binding domain-like"/>
    <property type="match status" value="1"/>
</dbReference>
<protein>
    <submittedName>
        <fullName evidence="1">Beta-glucuronidase</fullName>
    </submittedName>
</protein>
<reference evidence="1 2" key="1">
    <citation type="journal article" date="2015" name="MBio">
        <title>Genome-Resolved Metagenomic Analysis Reveals Roles for Candidate Phyla and Other Microbial Community Members in Biogeochemical Transformations in Oil Reservoirs.</title>
        <authorList>
            <person name="Hu P."/>
            <person name="Tom L."/>
            <person name="Singh A."/>
            <person name="Thomas B.C."/>
            <person name="Baker B.J."/>
            <person name="Piceno Y.M."/>
            <person name="Andersen G.L."/>
            <person name="Banfield J.F."/>
        </authorList>
    </citation>
    <scope>NUCLEOTIDE SEQUENCE [LARGE SCALE GENOMIC DNA]</scope>
    <source>
        <strain evidence="1">46_26</strain>
    </source>
</reference>
<name>A0A101EPM2_9THEM</name>
<dbReference type="SUPFAM" id="SSF49785">
    <property type="entry name" value="Galactose-binding domain-like"/>
    <property type="match status" value="1"/>
</dbReference>
<dbReference type="AlphaFoldDB" id="A0A101EPM2"/>
<gene>
    <name evidence="1" type="ORF">XD57_1330</name>
</gene>
<dbReference type="EMBL" id="LGFG01000131">
    <property type="protein sequence ID" value="KUK22574.1"/>
    <property type="molecule type" value="Genomic_DNA"/>
</dbReference>
<organism evidence="1 2">
    <name type="scientific">Thermotoga petrophila</name>
    <dbReference type="NCBI Taxonomy" id="93929"/>
    <lineage>
        <taxon>Bacteria</taxon>
        <taxon>Thermotogati</taxon>
        <taxon>Thermotogota</taxon>
        <taxon>Thermotogae</taxon>
        <taxon>Thermotogales</taxon>
        <taxon>Thermotogaceae</taxon>
        <taxon>Thermotoga</taxon>
    </lineage>
</organism>